<keyword evidence="1" id="KW-0472">Membrane</keyword>
<evidence type="ECO:0000313" key="1">
    <source>
        <dbReference type="EMBL" id="KAJ9065859.1"/>
    </source>
</evidence>
<gene>
    <name evidence="1" type="primary">TMX1_1</name>
    <name evidence="1" type="ORF">DSO57_1015289</name>
</gene>
<accession>A0ACC2STY1</accession>
<dbReference type="Proteomes" id="UP001165960">
    <property type="component" value="Unassembled WGS sequence"/>
</dbReference>
<keyword evidence="2" id="KW-1185">Reference proteome</keyword>
<evidence type="ECO:0000313" key="2">
    <source>
        <dbReference type="Proteomes" id="UP001165960"/>
    </source>
</evidence>
<protein>
    <submittedName>
        <fullName evidence="1">Thioredoxin- transmembrane protein 1</fullName>
    </submittedName>
</protein>
<organism evidence="1 2">
    <name type="scientific">Entomophthora muscae</name>
    <dbReference type="NCBI Taxonomy" id="34485"/>
    <lineage>
        <taxon>Eukaryota</taxon>
        <taxon>Fungi</taxon>
        <taxon>Fungi incertae sedis</taxon>
        <taxon>Zoopagomycota</taxon>
        <taxon>Entomophthoromycotina</taxon>
        <taxon>Entomophthoromycetes</taxon>
        <taxon>Entomophthorales</taxon>
        <taxon>Entomophthoraceae</taxon>
        <taxon>Entomophthora</taxon>
    </lineage>
</organism>
<keyword evidence="1" id="KW-0812">Transmembrane</keyword>
<comment type="caution">
    <text evidence="1">The sequence shown here is derived from an EMBL/GenBank/DDBJ whole genome shotgun (WGS) entry which is preliminary data.</text>
</comment>
<name>A0ACC2STY1_9FUNG</name>
<reference evidence="1" key="1">
    <citation type="submission" date="2022-04" db="EMBL/GenBank/DDBJ databases">
        <title>Genome of the entomopathogenic fungus Entomophthora muscae.</title>
        <authorList>
            <person name="Elya C."/>
            <person name="Lovett B.R."/>
            <person name="Lee E."/>
            <person name="Macias A.M."/>
            <person name="Hajek A.E."/>
            <person name="De Bivort B.L."/>
            <person name="Kasson M.T."/>
            <person name="De Fine Licht H.H."/>
            <person name="Stajich J.E."/>
        </authorList>
    </citation>
    <scope>NUCLEOTIDE SEQUENCE</scope>
    <source>
        <strain evidence="1">Berkeley</strain>
    </source>
</reference>
<sequence length="213" mass="24008">MLKLNFVWLLSALLCSIGITLGDSVDQSQDVSAVLELNDSNFYQLLTPSSEWVIAFTAKWCSACNSFKPEYENLAAYFNVNDPSIRIARIDIDESPALANQFFITYLPTLFHLKNSDVRSLSELPRNTESMKTFLLEKKWQKTHPAYGFFAPFSIYSRGVFIVMSNIYKLVKFVHSLPTTVVLMFPGILVGIGLYYISKSPATTSGTTDKKEN</sequence>
<proteinExistence type="predicted"/>
<dbReference type="EMBL" id="QTSX02004320">
    <property type="protein sequence ID" value="KAJ9065859.1"/>
    <property type="molecule type" value="Genomic_DNA"/>
</dbReference>